<dbReference type="Gene3D" id="3.80.10.10">
    <property type="entry name" value="Ribonuclease Inhibitor"/>
    <property type="match status" value="1"/>
</dbReference>
<evidence type="ECO:0008006" key="5">
    <source>
        <dbReference type="Google" id="ProtNLM"/>
    </source>
</evidence>
<dbReference type="RefSeq" id="XP_013434452.1">
    <property type="nucleotide sequence ID" value="XM_013578998.1"/>
</dbReference>
<dbReference type="InterPro" id="IPR050836">
    <property type="entry name" value="SDS22/Internalin_LRR"/>
</dbReference>
<dbReference type="InterPro" id="IPR001611">
    <property type="entry name" value="Leu-rich_rpt"/>
</dbReference>
<dbReference type="InterPro" id="IPR032675">
    <property type="entry name" value="LRR_dom_sf"/>
</dbReference>
<keyword evidence="4" id="KW-1185">Reference proteome</keyword>
<keyword evidence="1" id="KW-0433">Leucine-rich repeat</keyword>
<protein>
    <recommendedName>
        <fullName evidence="5">Leucine rich repeat protein</fullName>
    </recommendedName>
</protein>
<dbReference type="PROSITE" id="PS51450">
    <property type="entry name" value="LRR"/>
    <property type="match status" value="3"/>
</dbReference>
<dbReference type="VEuPathDB" id="ToxoDB:ENH_00015470"/>
<keyword evidence="2" id="KW-0677">Repeat</keyword>
<evidence type="ECO:0000313" key="4">
    <source>
        <dbReference type="Proteomes" id="UP000030754"/>
    </source>
</evidence>
<dbReference type="PANTHER" id="PTHR46652:SF3">
    <property type="entry name" value="LEUCINE-RICH REPEAT-CONTAINING PROTEIN 9"/>
    <property type="match status" value="1"/>
</dbReference>
<gene>
    <name evidence="3" type="ORF">ENH_00015470</name>
</gene>
<dbReference type="Pfam" id="PF12799">
    <property type="entry name" value="LRR_4"/>
    <property type="match status" value="1"/>
</dbReference>
<proteinExistence type="predicted"/>
<dbReference type="SUPFAM" id="SSF52058">
    <property type="entry name" value="L domain-like"/>
    <property type="match status" value="1"/>
</dbReference>
<accession>U6MW91</accession>
<evidence type="ECO:0000313" key="3">
    <source>
        <dbReference type="EMBL" id="CDJ65985.1"/>
    </source>
</evidence>
<reference evidence="3" key="2">
    <citation type="submission" date="2013-10" db="EMBL/GenBank/DDBJ databases">
        <authorList>
            <person name="Aslett M."/>
        </authorList>
    </citation>
    <scope>NUCLEOTIDE SEQUENCE [LARGE SCALE GENOMIC DNA]</scope>
    <source>
        <strain evidence="3">Houghton</strain>
    </source>
</reference>
<dbReference type="Pfam" id="PF13855">
    <property type="entry name" value="LRR_8"/>
    <property type="match status" value="1"/>
</dbReference>
<evidence type="ECO:0000256" key="2">
    <source>
        <dbReference type="ARBA" id="ARBA00022737"/>
    </source>
</evidence>
<dbReference type="InterPro" id="IPR025875">
    <property type="entry name" value="Leu-rich_rpt_4"/>
</dbReference>
<dbReference type="PRINTS" id="PR00019">
    <property type="entry name" value="LEURICHRPT"/>
</dbReference>
<dbReference type="SMART" id="SM00365">
    <property type="entry name" value="LRR_SD22"/>
    <property type="match status" value="5"/>
</dbReference>
<evidence type="ECO:0000256" key="1">
    <source>
        <dbReference type="ARBA" id="ARBA00022614"/>
    </source>
</evidence>
<dbReference type="GeneID" id="25471727"/>
<organism evidence="3 4">
    <name type="scientific">Eimeria necatrix</name>
    <dbReference type="NCBI Taxonomy" id="51315"/>
    <lineage>
        <taxon>Eukaryota</taxon>
        <taxon>Sar</taxon>
        <taxon>Alveolata</taxon>
        <taxon>Apicomplexa</taxon>
        <taxon>Conoidasida</taxon>
        <taxon>Coccidia</taxon>
        <taxon>Eucoccidiorida</taxon>
        <taxon>Eimeriorina</taxon>
        <taxon>Eimeriidae</taxon>
        <taxon>Eimeria</taxon>
    </lineage>
</organism>
<dbReference type="EMBL" id="HG723367">
    <property type="protein sequence ID" value="CDJ65985.1"/>
    <property type="molecule type" value="Genomic_DNA"/>
</dbReference>
<dbReference type="OrthoDB" id="6334211at2759"/>
<dbReference type="AlphaFoldDB" id="U6MW91"/>
<sequence length="254" mass="28262">MYQRSLSPETGDRFLREGLSGLQQTPPDGRLAYVCLSLCGRGLRQLMVLCDVKKLLSIDISDNKLTSLYPVRLAANLVYLNASNNQISSAAELSANAKLEHVDLRRNLITSLGDWQFNVRLRVLRLGGNKLDSLKCGNLTRNSLLRELDVSNNAIESLEQLPYLKCLDTLDISSNSLKSLDGIQQAPLLVVLHAQFAAAEAFGSLEYAQRRVWESLIPDEPFVDRRLLKLCSKKQSMSCPKKPVEGTLTVTNQC</sequence>
<dbReference type="PANTHER" id="PTHR46652">
    <property type="entry name" value="LEUCINE-RICH REPEAT AND IQ DOMAIN-CONTAINING PROTEIN 1-RELATED"/>
    <property type="match status" value="1"/>
</dbReference>
<dbReference type="Proteomes" id="UP000030754">
    <property type="component" value="Unassembled WGS sequence"/>
</dbReference>
<reference evidence="3" key="1">
    <citation type="submission" date="2013-10" db="EMBL/GenBank/DDBJ databases">
        <title>Genomic analysis of the causative agents of coccidiosis in chickens.</title>
        <authorList>
            <person name="Reid A.J."/>
            <person name="Blake D."/>
            <person name="Billington K."/>
            <person name="Browne H."/>
            <person name="Dunn M."/>
            <person name="Hung S."/>
            <person name="Kawahara F."/>
            <person name="Miranda-Saavedra D."/>
            <person name="Mourier T."/>
            <person name="Nagra H."/>
            <person name="Otto T.D."/>
            <person name="Rawlings N."/>
            <person name="Sanchez A."/>
            <person name="Sanders M."/>
            <person name="Subramaniam C."/>
            <person name="Tay Y."/>
            <person name="Dear P."/>
            <person name="Doerig C."/>
            <person name="Gruber A."/>
            <person name="Parkinson J."/>
            <person name="Shirley M."/>
            <person name="Wan K.L."/>
            <person name="Berriman M."/>
            <person name="Tomley F."/>
            <person name="Pain A."/>
        </authorList>
    </citation>
    <scope>NUCLEOTIDE SEQUENCE [LARGE SCALE GENOMIC DNA]</scope>
    <source>
        <strain evidence="3">Houghton</strain>
    </source>
</reference>
<name>U6MW91_9EIME</name>